<organism>
    <name type="scientific">Ixodes scapularis</name>
    <name type="common">Black-legged tick</name>
    <name type="synonym">Deer tick</name>
    <dbReference type="NCBI Taxonomy" id="6945"/>
    <lineage>
        <taxon>Eukaryota</taxon>
        <taxon>Metazoa</taxon>
        <taxon>Ecdysozoa</taxon>
        <taxon>Arthropoda</taxon>
        <taxon>Chelicerata</taxon>
        <taxon>Arachnida</taxon>
        <taxon>Acari</taxon>
        <taxon>Parasitiformes</taxon>
        <taxon>Ixodida</taxon>
        <taxon>Ixodoidea</taxon>
        <taxon>Ixodidae</taxon>
        <taxon>Ixodinae</taxon>
        <taxon>Ixodes</taxon>
    </lineage>
</organism>
<dbReference type="EMBL" id="DS970114">
    <property type="protein sequence ID" value="EEC19974.1"/>
    <property type="molecule type" value="Genomic_DNA"/>
</dbReference>
<evidence type="ECO:0000313" key="3">
    <source>
        <dbReference type="Proteomes" id="UP000001555"/>
    </source>
</evidence>
<dbReference type="VEuPathDB" id="VectorBase:ISCW014763"/>
<dbReference type="Proteomes" id="UP000001555">
    <property type="component" value="Unassembled WGS sequence"/>
</dbReference>
<gene>
    <name evidence="1" type="ORF">IscW_ISCW014763</name>
</gene>
<proteinExistence type="predicted"/>
<dbReference type="VEuPathDB" id="VectorBase:ISCI014763"/>
<dbReference type="EnsemblMetazoa" id="ISCW014763-RA">
    <property type="protein sequence ID" value="ISCW014763-PA"/>
    <property type="gene ID" value="ISCW014763"/>
</dbReference>
<accession>B7QMA2</accession>
<protein>
    <submittedName>
        <fullName evidence="1 2">Uncharacterized protein</fullName>
    </submittedName>
</protein>
<sequence>MSGKSGKVKEKPDNKQLALNLYVVSCAPNKWFMNKRQLVLHTDSSNIHRRTSATHAFRQTREMASLVHKRQHHRKSGTASPWETMYSGSAVAIENQDKAVICMQTMSTIDLH</sequence>
<name>B7QMA2_IXOSC</name>
<dbReference type="PaxDb" id="6945-B7QMA2"/>
<keyword evidence="3" id="KW-1185">Reference proteome</keyword>
<evidence type="ECO:0000313" key="1">
    <source>
        <dbReference type="EMBL" id="EEC19974.1"/>
    </source>
</evidence>
<dbReference type="HOGENOM" id="CLU_2148620_0_0_1"/>
<dbReference type="EMBL" id="ABJB010655006">
    <property type="status" value="NOT_ANNOTATED_CDS"/>
    <property type="molecule type" value="Genomic_DNA"/>
</dbReference>
<reference evidence="1 3" key="1">
    <citation type="submission" date="2008-03" db="EMBL/GenBank/DDBJ databases">
        <title>Annotation of Ixodes scapularis.</title>
        <authorList>
            <consortium name="Ixodes scapularis Genome Project Consortium"/>
            <person name="Caler E."/>
            <person name="Hannick L.I."/>
            <person name="Bidwell S."/>
            <person name="Joardar V."/>
            <person name="Thiagarajan M."/>
            <person name="Amedeo P."/>
            <person name="Galinsky K.J."/>
            <person name="Schobel S."/>
            <person name="Inman J."/>
            <person name="Hostetler J."/>
            <person name="Miller J."/>
            <person name="Hammond M."/>
            <person name="Megy K."/>
            <person name="Lawson D."/>
            <person name="Kodira C."/>
            <person name="Sutton G."/>
            <person name="Meyer J."/>
            <person name="Hill C.A."/>
            <person name="Birren B."/>
            <person name="Nene V."/>
            <person name="Collins F."/>
            <person name="Alarcon-Chaidez F."/>
            <person name="Wikel S."/>
            <person name="Strausberg R."/>
        </authorList>
    </citation>
    <scope>NUCLEOTIDE SEQUENCE [LARGE SCALE GENOMIC DNA]</scope>
    <source>
        <strain evidence="3">Wikel</strain>
        <strain evidence="1">Wikel colony</strain>
    </source>
</reference>
<evidence type="ECO:0000313" key="2">
    <source>
        <dbReference type="EnsemblMetazoa" id="ISCW014763-PA"/>
    </source>
</evidence>
<dbReference type="InParanoid" id="B7QMA2"/>
<dbReference type="AlphaFoldDB" id="B7QMA2"/>
<reference evidence="2" key="2">
    <citation type="submission" date="2020-05" db="UniProtKB">
        <authorList>
            <consortium name="EnsemblMetazoa"/>
        </authorList>
    </citation>
    <scope>IDENTIFICATION</scope>
    <source>
        <strain evidence="2">wikel</strain>
    </source>
</reference>